<keyword evidence="1" id="KW-0645">Protease</keyword>
<dbReference type="PANTHER" id="PTHR12174">
    <property type="entry name" value="SIGNAL PEPTIDE PEPTIDASE"/>
    <property type="match status" value="1"/>
</dbReference>
<dbReference type="EMBL" id="LXQA010004868">
    <property type="protein sequence ID" value="MCH83251.1"/>
    <property type="molecule type" value="Genomic_DNA"/>
</dbReference>
<dbReference type="AlphaFoldDB" id="A0A392M7F4"/>
<evidence type="ECO:0000313" key="4">
    <source>
        <dbReference type="Proteomes" id="UP000265520"/>
    </source>
</evidence>
<dbReference type="Proteomes" id="UP000265520">
    <property type="component" value="Unassembled WGS sequence"/>
</dbReference>
<comment type="caution">
    <text evidence="3">The sequence shown here is derived from an EMBL/GenBank/DDBJ whole genome shotgun (WGS) entry which is preliminary data.</text>
</comment>
<keyword evidence="2" id="KW-1133">Transmembrane helix</keyword>
<proteinExistence type="predicted"/>
<keyword evidence="1" id="KW-0378">Hydrolase</keyword>
<dbReference type="InterPro" id="IPR007369">
    <property type="entry name" value="Peptidase_A22B_SPP"/>
</dbReference>
<name>A0A392M7F4_9FABA</name>
<keyword evidence="2" id="KW-0472">Membrane</keyword>
<dbReference type="GO" id="GO:0005765">
    <property type="term" value="C:lysosomal membrane"/>
    <property type="evidence" value="ECO:0007669"/>
    <property type="project" value="TreeGrafter"/>
</dbReference>
<dbReference type="GO" id="GO:0098554">
    <property type="term" value="C:cytoplasmic side of endoplasmic reticulum membrane"/>
    <property type="evidence" value="ECO:0007669"/>
    <property type="project" value="TreeGrafter"/>
</dbReference>
<evidence type="ECO:0000256" key="2">
    <source>
        <dbReference type="SAM" id="Phobius"/>
    </source>
</evidence>
<dbReference type="GO" id="GO:0030660">
    <property type="term" value="C:Golgi-associated vesicle membrane"/>
    <property type="evidence" value="ECO:0007669"/>
    <property type="project" value="TreeGrafter"/>
</dbReference>
<keyword evidence="4" id="KW-1185">Reference proteome</keyword>
<sequence>MGIRILSISQKKWRTPFGERATQTCLIFTYLGLYLMDGNGQPALLYLVPCTLGVIIILGFARGELKSLWNYGTDSSLSTEPLDSEV</sequence>
<organism evidence="3 4">
    <name type="scientific">Trifolium medium</name>
    <dbReference type="NCBI Taxonomy" id="97028"/>
    <lineage>
        <taxon>Eukaryota</taxon>
        <taxon>Viridiplantae</taxon>
        <taxon>Streptophyta</taxon>
        <taxon>Embryophyta</taxon>
        <taxon>Tracheophyta</taxon>
        <taxon>Spermatophyta</taxon>
        <taxon>Magnoliopsida</taxon>
        <taxon>eudicotyledons</taxon>
        <taxon>Gunneridae</taxon>
        <taxon>Pentapetalae</taxon>
        <taxon>rosids</taxon>
        <taxon>fabids</taxon>
        <taxon>Fabales</taxon>
        <taxon>Fabaceae</taxon>
        <taxon>Papilionoideae</taxon>
        <taxon>50 kb inversion clade</taxon>
        <taxon>NPAAA clade</taxon>
        <taxon>Hologalegina</taxon>
        <taxon>IRL clade</taxon>
        <taxon>Trifolieae</taxon>
        <taxon>Trifolium</taxon>
    </lineage>
</organism>
<evidence type="ECO:0000313" key="3">
    <source>
        <dbReference type="EMBL" id="MCH83251.1"/>
    </source>
</evidence>
<reference evidence="3 4" key="1">
    <citation type="journal article" date="2018" name="Front. Plant Sci.">
        <title>Red Clover (Trifolium pratense) and Zigzag Clover (T. medium) - A Picture of Genomic Similarities and Differences.</title>
        <authorList>
            <person name="Dluhosova J."/>
            <person name="Istvanek J."/>
            <person name="Nedelnik J."/>
            <person name="Repkova J."/>
        </authorList>
    </citation>
    <scope>NUCLEOTIDE SEQUENCE [LARGE SCALE GENOMIC DNA]</scope>
    <source>
        <strain evidence="4">cv. 10/8</strain>
        <tissue evidence="3">Leaf</tissue>
    </source>
</reference>
<accession>A0A392M7F4</accession>
<keyword evidence="2" id="KW-0812">Transmembrane</keyword>
<dbReference type="GO" id="GO:0042500">
    <property type="term" value="F:aspartic endopeptidase activity, intramembrane cleaving"/>
    <property type="evidence" value="ECO:0007669"/>
    <property type="project" value="InterPro"/>
</dbReference>
<dbReference type="Pfam" id="PF04258">
    <property type="entry name" value="Peptidase_A22B"/>
    <property type="match status" value="1"/>
</dbReference>
<gene>
    <name evidence="3" type="ORF">A2U01_0004069</name>
</gene>
<dbReference type="GO" id="GO:0098553">
    <property type="term" value="C:lumenal side of endoplasmic reticulum membrane"/>
    <property type="evidence" value="ECO:0007669"/>
    <property type="project" value="TreeGrafter"/>
</dbReference>
<dbReference type="PANTHER" id="PTHR12174:SF90">
    <property type="entry name" value="SIGNAL PEPTIDE PEPTIDASE-LIKE 3"/>
    <property type="match status" value="1"/>
</dbReference>
<evidence type="ECO:0000256" key="1">
    <source>
        <dbReference type="ARBA" id="ARBA00022670"/>
    </source>
</evidence>
<protein>
    <submittedName>
        <fullName evidence="3">Signal peptide peptidase-like 5-like</fullName>
    </submittedName>
</protein>
<feature type="transmembrane region" description="Helical" evidence="2">
    <location>
        <begin position="43"/>
        <end position="61"/>
    </location>
</feature>
<dbReference type="GO" id="GO:0033619">
    <property type="term" value="P:membrane protein proteolysis"/>
    <property type="evidence" value="ECO:0007669"/>
    <property type="project" value="TreeGrafter"/>
</dbReference>